<dbReference type="InterPro" id="IPR047873">
    <property type="entry name" value="Ribosomal_uL16"/>
</dbReference>
<dbReference type="Pfam" id="PF00252">
    <property type="entry name" value="Ribosomal_L16"/>
    <property type="match status" value="1"/>
</dbReference>
<dbReference type="GO" id="GO:0005840">
    <property type="term" value="C:ribosome"/>
    <property type="evidence" value="ECO:0007669"/>
    <property type="project" value="UniProtKB-KW"/>
</dbReference>
<dbReference type="GO" id="GO:0006412">
    <property type="term" value="P:translation"/>
    <property type="evidence" value="ECO:0007669"/>
    <property type="project" value="InterPro"/>
</dbReference>
<dbReference type="RefSeq" id="XP_007512245.1">
    <property type="nucleotide sequence ID" value="XM_007512183.1"/>
</dbReference>
<proteinExistence type="inferred from homology"/>
<sequence length="272" mass="30804">MGSRSRAPVLWDRATRMTLRETSGFIRSLSGCERFFSRSNVTQNFFSGGPARCYRVIKNKPYPKSRYCRGVPDPKIRIYDAGMKKYSVDAFPACVHLVSFEKEQVSSESLEAGRIAANKYMVKNAGKDAFHLRVRLHPFHVLRINKMLSCAGADRLQQGMRGAFGKPQGVASRISIGQVMLSIRTKDVHATKAVEAFRRAKFKFPGRQQIVQSTNWGFTKFKRDDYVKWKASGRALPDGVNAKVLSHHGLLAKRPVEHIQETAAMEYKRPLH</sequence>
<dbReference type="GO" id="GO:0010224">
    <property type="term" value="P:response to UV-B"/>
    <property type="evidence" value="ECO:0007669"/>
    <property type="project" value="UniProtKB-ARBA"/>
</dbReference>
<evidence type="ECO:0000256" key="3">
    <source>
        <dbReference type="ARBA" id="ARBA00023274"/>
    </source>
</evidence>
<dbReference type="OrthoDB" id="10258869at2759"/>
<dbReference type="SUPFAM" id="SSF54686">
    <property type="entry name" value="Ribosomal protein L16p/L10e"/>
    <property type="match status" value="1"/>
</dbReference>
<dbReference type="eggNOG" id="KOG0857">
    <property type="taxonomic scope" value="Eukaryota"/>
</dbReference>
<dbReference type="STRING" id="41875.K8F233"/>
<dbReference type="AlphaFoldDB" id="K8F233"/>
<comment type="similarity">
    <text evidence="1">Belongs to the universal ribosomal protein uL16 family.</text>
</comment>
<dbReference type="NCBIfam" id="NF003239">
    <property type="entry name" value="PRK04199.1-4"/>
    <property type="match status" value="1"/>
</dbReference>
<dbReference type="FunFam" id="3.90.1170.10:FF:000002">
    <property type="entry name" value="60S ribosomal protein L10"/>
    <property type="match status" value="1"/>
</dbReference>
<dbReference type="Proteomes" id="UP000198341">
    <property type="component" value="Chromosome 7"/>
</dbReference>
<dbReference type="GO" id="GO:1990904">
    <property type="term" value="C:ribonucleoprotein complex"/>
    <property type="evidence" value="ECO:0007669"/>
    <property type="project" value="UniProtKB-KW"/>
</dbReference>
<dbReference type="GeneID" id="19014685"/>
<evidence type="ECO:0000256" key="1">
    <source>
        <dbReference type="ARBA" id="ARBA00008931"/>
    </source>
</evidence>
<evidence type="ECO:0000313" key="4">
    <source>
        <dbReference type="EMBL" id="CCO66333.1"/>
    </source>
</evidence>
<dbReference type="InterPro" id="IPR016180">
    <property type="entry name" value="Ribosomal_uL16_dom"/>
</dbReference>
<organism evidence="4 5">
    <name type="scientific">Bathycoccus prasinos</name>
    <dbReference type="NCBI Taxonomy" id="41875"/>
    <lineage>
        <taxon>Eukaryota</taxon>
        <taxon>Viridiplantae</taxon>
        <taxon>Chlorophyta</taxon>
        <taxon>Mamiellophyceae</taxon>
        <taxon>Mamiellales</taxon>
        <taxon>Bathycoccaceae</taxon>
        <taxon>Bathycoccus</taxon>
    </lineage>
</organism>
<evidence type="ECO:0000256" key="2">
    <source>
        <dbReference type="ARBA" id="ARBA00022980"/>
    </source>
</evidence>
<reference evidence="4 5" key="1">
    <citation type="submission" date="2011-10" db="EMBL/GenBank/DDBJ databases">
        <authorList>
            <person name="Genoscope - CEA"/>
        </authorList>
    </citation>
    <scope>NUCLEOTIDE SEQUENCE [LARGE SCALE GENOMIC DNA]</scope>
    <source>
        <strain evidence="4 5">RCC 1105</strain>
    </source>
</reference>
<dbReference type="NCBIfam" id="TIGR00279">
    <property type="entry name" value="uL16_euk_arch"/>
    <property type="match status" value="1"/>
</dbReference>
<dbReference type="InterPro" id="IPR001197">
    <property type="entry name" value="Ribosomal_uL16_euk_arch"/>
</dbReference>
<accession>K8F233</accession>
<dbReference type="GO" id="GO:0003735">
    <property type="term" value="F:structural constituent of ribosome"/>
    <property type="evidence" value="ECO:0007669"/>
    <property type="project" value="InterPro"/>
</dbReference>
<dbReference type="PANTHER" id="PTHR11726">
    <property type="entry name" value="60S RIBOSOMAL PROTEIN L10"/>
    <property type="match status" value="1"/>
</dbReference>
<protein>
    <submittedName>
        <fullName evidence="4">60S ribosomal protein L10</fullName>
    </submittedName>
</protein>
<evidence type="ECO:0000313" key="5">
    <source>
        <dbReference type="Proteomes" id="UP000198341"/>
    </source>
</evidence>
<keyword evidence="3" id="KW-0687">Ribonucleoprotein</keyword>
<dbReference type="EMBL" id="FO082272">
    <property type="protein sequence ID" value="CCO66333.1"/>
    <property type="molecule type" value="Genomic_DNA"/>
</dbReference>
<keyword evidence="2 4" id="KW-0689">Ribosomal protein</keyword>
<name>K8F233_9CHLO</name>
<gene>
    <name evidence="4" type="ORF">Bathy07g01960</name>
</gene>
<dbReference type="Gene3D" id="3.90.1170.10">
    <property type="entry name" value="Ribosomal protein L10e/L16"/>
    <property type="match status" value="1"/>
</dbReference>
<dbReference type="KEGG" id="bpg:Bathy07g01960"/>
<dbReference type="InterPro" id="IPR036920">
    <property type="entry name" value="Ribosomal_uL16_sf"/>
</dbReference>
<dbReference type="CDD" id="cd01433">
    <property type="entry name" value="Ribosomal_L16_L10e"/>
    <property type="match status" value="1"/>
</dbReference>
<keyword evidence="5" id="KW-1185">Reference proteome</keyword>